<feature type="non-terminal residue" evidence="1">
    <location>
        <position position="210"/>
    </location>
</feature>
<sequence>MSNIYNHRQIVPGGGTGGPSRINELLDALKNEFESLSQEAMTYKIQREEFEHKAEEVSLIRQSLYELQATHKGIKQHGNGAPGLAAPPQMSMDPTQQPTNQPGHPGNYPGPSGPPQSVPQTTSTAPSPYLNGGGGPPGSLSQPHTPKRPRIDDTVSTPVPQNPLGMTPGSQQSQPGLYSNNGIPPPQSSQQGQPQLSNYMPPVGPSSKPG</sequence>
<evidence type="ECO:0000313" key="1">
    <source>
        <dbReference type="EMBL" id="CAG8553600.1"/>
    </source>
</evidence>
<dbReference type="EMBL" id="CAJVPU010005857">
    <property type="protein sequence ID" value="CAG8553600.1"/>
    <property type="molecule type" value="Genomic_DNA"/>
</dbReference>
<dbReference type="Proteomes" id="UP000789702">
    <property type="component" value="Unassembled WGS sequence"/>
</dbReference>
<comment type="caution">
    <text evidence="1">The sequence shown here is derived from an EMBL/GenBank/DDBJ whole genome shotgun (WGS) entry which is preliminary data.</text>
</comment>
<evidence type="ECO:0000313" key="2">
    <source>
        <dbReference type="Proteomes" id="UP000789702"/>
    </source>
</evidence>
<reference evidence="1" key="1">
    <citation type="submission" date="2021-06" db="EMBL/GenBank/DDBJ databases">
        <authorList>
            <person name="Kallberg Y."/>
            <person name="Tangrot J."/>
            <person name="Rosling A."/>
        </authorList>
    </citation>
    <scope>NUCLEOTIDE SEQUENCE</scope>
    <source>
        <strain evidence="1">IL203A</strain>
    </source>
</reference>
<accession>A0ACA9LVE4</accession>
<keyword evidence="2" id="KW-1185">Reference proteome</keyword>
<gene>
    <name evidence="1" type="ORF">DHETER_LOCUS5336</name>
</gene>
<organism evidence="1 2">
    <name type="scientific">Dentiscutata heterogama</name>
    <dbReference type="NCBI Taxonomy" id="1316150"/>
    <lineage>
        <taxon>Eukaryota</taxon>
        <taxon>Fungi</taxon>
        <taxon>Fungi incertae sedis</taxon>
        <taxon>Mucoromycota</taxon>
        <taxon>Glomeromycotina</taxon>
        <taxon>Glomeromycetes</taxon>
        <taxon>Diversisporales</taxon>
        <taxon>Gigasporaceae</taxon>
        <taxon>Dentiscutata</taxon>
    </lineage>
</organism>
<proteinExistence type="predicted"/>
<protein>
    <submittedName>
        <fullName evidence="1">15599_t:CDS:1</fullName>
    </submittedName>
</protein>
<name>A0ACA9LVE4_9GLOM</name>